<evidence type="ECO:0000313" key="5">
    <source>
        <dbReference type="Proteomes" id="UP001589870"/>
    </source>
</evidence>
<proteinExistence type="inferred from homology"/>
<dbReference type="CDD" id="cd06223">
    <property type="entry name" value="PRTases_typeI"/>
    <property type="match status" value="1"/>
</dbReference>
<reference evidence="4 5" key="1">
    <citation type="submission" date="2024-09" db="EMBL/GenBank/DDBJ databases">
        <authorList>
            <person name="Sun Q."/>
            <person name="Mori K."/>
        </authorList>
    </citation>
    <scope>NUCLEOTIDE SEQUENCE [LARGE SCALE GENOMIC DNA]</scope>
    <source>
        <strain evidence="4 5">TBRC 1851</strain>
    </source>
</reference>
<keyword evidence="5" id="KW-1185">Reference proteome</keyword>
<dbReference type="Pfam" id="PF00156">
    <property type="entry name" value="Pribosyltran"/>
    <property type="match status" value="1"/>
</dbReference>
<evidence type="ECO:0000259" key="3">
    <source>
        <dbReference type="Pfam" id="PF00156"/>
    </source>
</evidence>
<feature type="region of interest" description="Disordered" evidence="2">
    <location>
        <begin position="231"/>
        <end position="257"/>
    </location>
</feature>
<dbReference type="InterPro" id="IPR000836">
    <property type="entry name" value="PRTase_dom"/>
</dbReference>
<evidence type="ECO:0000256" key="2">
    <source>
        <dbReference type="SAM" id="MobiDB-lite"/>
    </source>
</evidence>
<comment type="similarity">
    <text evidence="1">Belongs to the ComF/GntX family.</text>
</comment>
<dbReference type="EMBL" id="JBHMQT010000018">
    <property type="protein sequence ID" value="MFC0862774.1"/>
    <property type="molecule type" value="Genomic_DNA"/>
</dbReference>
<evidence type="ECO:0000256" key="1">
    <source>
        <dbReference type="ARBA" id="ARBA00008007"/>
    </source>
</evidence>
<evidence type="ECO:0000313" key="4">
    <source>
        <dbReference type="EMBL" id="MFC0862774.1"/>
    </source>
</evidence>
<dbReference type="PANTHER" id="PTHR47505">
    <property type="entry name" value="DNA UTILIZATION PROTEIN YHGH"/>
    <property type="match status" value="1"/>
</dbReference>
<protein>
    <submittedName>
        <fullName evidence="4">ComF family protein</fullName>
    </submittedName>
</protein>
<organism evidence="4 5">
    <name type="scientific">Sphaerimonospora cavernae</name>
    <dbReference type="NCBI Taxonomy" id="1740611"/>
    <lineage>
        <taxon>Bacteria</taxon>
        <taxon>Bacillati</taxon>
        <taxon>Actinomycetota</taxon>
        <taxon>Actinomycetes</taxon>
        <taxon>Streptosporangiales</taxon>
        <taxon>Streptosporangiaceae</taxon>
        <taxon>Sphaerimonospora</taxon>
    </lineage>
</organism>
<dbReference type="PANTHER" id="PTHR47505:SF1">
    <property type="entry name" value="DNA UTILIZATION PROTEIN YHGH"/>
    <property type="match status" value="1"/>
</dbReference>
<comment type="caution">
    <text evidence="4">The sequence shown here is derived from an EMBL/GenBank/DDBJ whole genome shotgun (WGS) entry which is preliminary data.</text>
</comment>
<dbReference type="Gene3D" id="3.40.50.2020">
    <property type="match status" value="1"/>
</dbReference>
<dbReference type="SUPFAM" id="SSF53271">
    <property type="entry name" value="PRTase-like"/>
    <property type="match status" value="1"/>
</dbReference>
<sequence length="257" mass="26760">MLAALLDLVIPSRCAGCDEPGSVACRACTAQLLRDPAPRPPDPPPPGLPECWSATAYDGAARRMILAFKEHGRTAVAPILGACLARVTAAALTTSAEWADRGPRPIALVPVPSARAASRKRGHDPVRAVSRAAAEELRALGLPVMSAPMLRQVRRVADQAGLSSTRRAANLSGAFEVVPGRTGLLATLGSRGAVVVLVDDIVTTGSTLAEAARAIRLAGVKVPLAVTVAATRRKDRQGRGRHAQGANRRTMTESKDG</sequence>
<accession>A0ABV6U2T4</accession>
<dbReference type="InterPro" id="IPR029057">
    <property type="entry name" value="PRTase-like"/>
</dbReference>
<feature type="domain" description="Phosphoribosyltransferase" evidence="3">
    <location>
        <begin position="171"/>
        <end position="233"/>
    </location>
</feature>
<dbReference type="RefSeq" id="WP_394300967.1">
    <property type="nucleotide sequence ID" value="NZ_JBHMQT010000018.1"/>
</dbReference>
<feature type="compositionally biased region" description="Basic residues" evidence="2">
    <location>
        <begin position="231"/>
        <end position="242"/>
    </location>
</feature>
<gene>
    <name evidence="4" type="ORF">ACFHYQ_10755</name>
</gene>
<name>A0ABV6U2T4_9ACTN</name>
<dbReference type="Proteomes" id="UP001589870">
    <property type="component" value="Unassembled WGS sequence"/>
</dbReference>
<dbReference type="InterPro" id="IPR051910">
    <property type="entry name" value="ComF/GntX_DNA_util-trans"/>
</dbReference>